<proteinExistence type="predicted"/>
<dbReference type="Proteomes" id="UP001346869">
    <property type="component" value="Unassembled WGS sequence"/>
</dbReference>
<keyword evidence="2" id="KW-1185">Reference proteome</keyword>
<dbReference type="AlphaFoldDB" id="A0AAN8AKR2"/>
<reference evidence="1 2" key="1">
    <citation type="journal article" date="2023" name="Genes (Basel)">
        <title>Chromosome-Level Genome Assembly and Circadian Gene Repertoire of the Patagonia Blennie Eleginops maclovinus-The Closest Ancestral Proxy of Antarctic Cryonotothenioids.</title>
        <authorList>
            <person name="Cheng C.C."/>
            <person name="Rivera-Colon A.G."/>
            <person name="Minhas B.F."/>
            <person name="Wilson L."/>
            <person name="Rayamajhi N."/>
            <person name="Vargas-Chacoff L."/>
            <person name="Catchen J.M."/>
        </authorList>
    </citation>
    <scope>NUCLEOTIDE SEQUENCE [LARGE SCALE GENOMIC DNA]</scope>
    <source>
        <strain evidence="1">JMC-PN-2008</strain>
    </source>
</reference>
<sequence length="102" mass="11294">MVKIFSEGNVLPEFLSLRFLNTDMITSRFPSTSTTVVKIKTLARIAMTQAGRVLSSVASVRSSCPNRGSVRFMSVNVSGITGPQPNAAFKSQLCFMSRRYRR</sequence>
<name>A0AAN8AKR2_ELEMC</name>
<accession>A0AAN8AKR2</accession>
<organism evidence="1 2">
    <name type="scientific">Eleginops maclovinus</name>
    <name type="common">Patagonian blennie</name>
    <name type="synonym">Eleginus maclovinus</name>
    <dbReference type="NCBI Taxonomy" id="56733"/>
    <lineage>
        <taxon>Eukaryota</taxon>
        <taxon>Metazoa</taxon>
        <taxon>Chordata</taxon>
        <taxon>Craniata</taxon>
        <taxon>Vertebrata</taxon>
        <taxon>Euteleostomi</taxon>
        <taxon>Actinopterygii</taxon>
        <taxon>Neopterygii</taxon>
        <taxon>Teleostei</taxon>
        <taxon>Neoteleostei</taxon>
        <taxon>Acanthomorphata</taxon>
        <taxon>Eupercaria</taxon>
        <taxon>Perciformes</taxon>
        <taxon>Notothenioidei</taxon>
        <taxon>Eleginopidae</taxon>
        <taxon>Eleginops</taxon>
    </lineage>
</organism>
<reference evidence="1 2" key="2">
    <citation type="journal article" date="2023" name="Mol. Biol. Evol.">
        <title>Genomics of Secondarily Temperate Adaptation in the Only Non-Antarctic Icefish.</title>
        <authorList>
            <person name="Rivera-Colon A.G."/>
            <person name="Rayamajhi N."/>
            <person name="Minhas B.F."/>
            <person name="Madrigal G."/>
            <person name="Bilyk K.T."/>
            <person name="Yoon V."/>
            <person name="Hune M."/>
            <person name="Gregory S."/>
            <person name="Cheng C.H.C."/>
            <person name="Catchen J.M."/>
        </authorList>
    </citation>
    <scope>NUCLEOTIDE SEQUENCE [LARGE SCALE GENOMIC DNA]</scope>
    <source>
        <strain evidence="1">JMC-PN-2008</strain>
    </source>
</reference>
<protein>
    <submittedName>
        <fullName evidence="1">Uncharacterized protein</fullName>
    </submittedName>
</protein>
<comment type="caution">
    <text evidence="1">The sequence shown here is derived from an EMBL/GenBank/DDBJ whole genome shotgun (WGS) entry which is preliminary data.</text>
</comment>
<gene>
    <name evidence="1" type="ORF">PBY51_002670</name>
</gene>
<evidence type="ECO:0000313" key="2">
    <source>
        <dbReference type="Proteomes" id="UP001346869"/>
    </source>
</evidence>
<dbReference type="EMBL" id="JAUZQC010000015">
    <property type="protein sequence ID" value="KAK5858537.1"/>
    <property type="molecule type" value="Genomic_DNA"/>
</dbReference>
<evidence type="ECO:0000313" key="1">
    <source>
        <dbReference type="EMBL" id="KAK5858537.1"/>
    </source>
</evidence>